<name>H1UZN3_COLHI</name>
<sequence length="304" mass="34592">MRPKRESWSPLDFYEAAHVPAADDQTALSIEIPELSATLYPYQKKTIQWLLKREGVCWNVSGPDSVSSIEDLPAPQDADGAYSFRKHAEQSVRGGILAEEMGLGKTIEIIGLITLHRRSLTEKVVYTGEGEELLTTGATLIVTPDSLRQQWMEELERHAPHLKVRYYPGRKHVKTDAEEELRVDLASQDVVITTYPILSAEVHFAMKPPERSRRQERKYERLESPLTKISWWRVCLDEAQMIESGVTGAAAVARVLPRINAWGVTGTPVKNDVKDLYGLLEFLRYEPYASWSDTKLRYRHKSDS</sequence>
<dbReference type="Pfam" id="PF00176">
    <property type="entry name" value="SNF2-rel_dom"/>
    <property type="match status" value="1"/>
</dbReference>
<dbReference type="Proteomes" id="UP000007174">
    <property type="component" value="Unassembled WGS sequence"/>
</dbReference>
<dbReference type="InterPro" id="IPR000330">
    <property type="entry name" value="SNF2_N"/>
</dbReference>
<dbReference type="GO" id="GO:0005524">
    <property type="term" value="F:ATP binding"/>
    <property type="evidence" value="ECO:0007669"/>
    <property type="project" value="InterPro"/>
</dbReference>
<dbReference type="HOGENOM" id="CLU_915301_0_0_1"/>
<reference evidence="5" key="1">
    <citation type="journal article" date="2012" name="Nat. Genet.">
        <title>Lifestyle transitions in plant pathogenic Colletotrichum fungi deciphered by genome and transcriptome analyses.</title>
        <authorList>
            <person name="O'Connell R.J."/>
            <person name="Thon M.R."/>
            <person name="Hacquard S."/>
            <person name="Amyotte S.G."/>
            <person name="Kleemann J."/>
            <person name="Torres M.F."/>
            <person name="Damm U."/>
            <person name="Buiate E.A."/>
            <person name="Epstein L."/>
            <person name="Alkan N."/>
            <person name="Altmueller J."/>
            <person name="Alvarado-Balderrama L."/>
            <person name="Bauser C.A."/>
            <person name="Becker C."/>
            <person name="Birren B.W."/>
            <person name="Chen Z."/>
            <person name="Choi J."/>
            <person name="Crouch J.A."/>
            <person name="Duvick J.P."/>
            <person name="Farman M.A."/>
            <person name="Gan P."/>
            <person name="Heiman D."/>
            <person name="Henrissat B."/>
            <person name="Howard R.J."/>
            <person name="Kabbage M."/>
            <person name="Koch C."/>
            <person name="Kracher B."/>
            <person name="Kubo Y."/>
            <person name="Law A.D."/>
            <person name="Lebrun M.-H."/>
            <person name="Lee Y.-H."/>
            <person name="Miyara I."/>
            <person name="Moore N."/>
            <person name="Neumann U."/>
            <person name="Nordstroem K."/>
            <person name="Panaccione D.G."/>
            <person name="Panstruga R."/>
            <person name="Place M."/>
            <person name="Proctor R.H."/>
            <person name="Prusky D."/>
            <person name="Rech G."/>
            <person name="Reinhardt R."/>
            <person name="Rollins J.A."/>
            <person name="Rounsley S."/>
            <person name="Schardl C.L."/>
            <person name="Schwartz D.C."/>
            <person name="Shenoy N."/>
            <person name="Shirasu K."/>
            <person name="Sikhakolli U.R."/>
            <person name="Stueber K."/>
            <person name="Sukno S.A."/>
            <person name="Sweigard J.A."/>
            <person name="Takano Y."/>
            <person name="Takahara H."/>
            <person name="Trail F."/>
            <person name="van der Does H.C."/>
            <person name="Voll L.M."/>
            <person name="Will I."/>
            <person name="Young S."/>
            <person name="Zeng Q."/>
            <person name="Zhang J."/>
            <person name="Zhou S."/>
            <person name="Dickman M.B."/>
            <person name="Schulze-Lefert P."/>
            <person name="Ver Loren van Themaat E."/>
            <person name="Ma L.-J."/>
            <person name="Vaillancourt L.J."/>
        </authorList>
    </citation>
    <scope>NUCLEOTIDE SEQUENCE [LARGE SCALE GENOMIC DNA]</scope>
    <source>
        <strain evidence="5">IMI 349063</strain>
    </source>
</reference>
<dbReference type="VEuPathDB" id="FungiDB:CH63R_04404"/>
<dbReference type="GO" id="GO:0005634">
    <property type="term" value="C:nucleus"/>
    <property type="evidence" value="ECO:0007669"/>
    <property type="project" value="TreeGrafter"/>
</dbReference>
<accession>H1UZN3</accession>
<dbReference type="SUPFAM" id="SSF52540">
    <property type="entry name" value="P-loop containing nucleoside triphosphate hydrolases"/>
    <property type="match status" value="1"/>
</dbReference>
<dbReference type="InterPro" id="IPR027417">
    <property type="entry name" value="P-loop_NTPase"/>
</dbReference>
<dbReference type="STRING" id="759273.H1UZN3"/>
<dbReference type="InterPro" id="IPR052583">
    <property type="entry name" value="ATP-helicase/E3_Ub-Ligase"/>
</dbReference>
<evidence type="ECO:0000313" key="4">
    <source>
        <dbReference type="EMBL" id="CCF33434.1"/>
    </source>
</evidence>
<dbReference type="EMBL" id="CACQ02000758">
    <property type="protein sequence ID" value="CCF33434.1"/>
    <property type="molecule type" value="Genomic_DNA"/>
</dbReference>
<dbReference type="AlphaFoldDB" id="H1UZN3"/>
<dbReference type="Gene3D" id="3.40.50.10810">
    <property type="entry name" value="Tandem AAA-ATPase domain"/>
    <property type="match status" value="1"/>
</dbReference>
<dbReference type="GO" id="GO:0006974">
    <property type="term" value="P:DNA damage response"/>
    <property type="evidence" value="ECO:0007669"/>
    <property type="project" value="TreeGrafter"/>
</dbReference>
<keyword evidence="1" id="KW-0547">Nucleotide-binding</keyword>
<dbReference type="PANTHER" id="PTHR45865:SF1">
    <property type="entry name" value="E3 UBIQUITIN-PROTEIN LIGASE SHPRH"/>
    <property type="match status" value="1"/>
</dbReference>
<organism evidence="4 5">
    <name type="scientific">Colletotrichum higginsianum (strain IMI 349063)</name>
    <name type="common">Crucifer anthracnose fungus</name>
    <dbReference type="NCBI Taxonomy" id="759273"/>
    <lineage>
        <taxon>Eukaryota</taxon>
        <taxon>Fungi</taxon>
        <taxon>Dikarya</taxon>
        <taxon>Ascomycota</taxon>
        <taxon>Pezizomycotina</taxon>
        <taxon>Sordariomycetes</taxon>
        <taxon>Hypocreomycetidae</taxon>
        <taxon>Glomerellales</taxon>
        <taxon>Glomerellaceae</taxon>
        <taxon>Colletotrichum</taxon>
        <taxon>Colletotrichum destructivum species complex</taxon>
    </lineage>
</organism>
<dbReference type="SMART" id="SM00487">
    <property type="entry name" value="DEXDc"/>
    <property type="match status" value="1"/>
</dbReference>
<evidence type="ECO:0000259" key="3">
    <source>
        <dbReference type="PROSITE" id="PS51192"/>
    </source>
</evidence>
<dbReference type="InterPro" id="IPR038718">
    <property type="entry name" value="SNF2-like_sf"/>
</dbReference>
<dbReference type="InterPro" id="IPR014001">
    <property type="entry name" value="Helicase_ATP-bd"/>
</dbReference>
<protein>
    <submittedName>
        <fullName evidence="4">E3 ubiquitin-protein ligase SHPRH</fullName>
    </submittedName>
</protein>
<proteinExistence type="predicted"/>
<dbReference type="GO" id="GO:0061630">
    <property type="term" value="F:ubiquitin protein ligase activity"/>
    <property type="evidence" value="ECO:0007669"/>
    <property type="project" value="TreeGrafter"/>
</dbReference>
<evidence type="ECO:0000256" key="2">
    <source>
        <dbReference type="ARBA" id="ARBA00022840"/>
    </source>
</evidence>
<dbReference type="CDD" id="cd18070">
    <property type="entry name" value="DEXQc_SHPRH"/>
    <property type="match status" value="1"/>
</dbReference>
<gene>
    <name evidence="4" type="ORF">CH063_05628</name>
</gene>
<dbReference type="PROSITE" id="PS51192">
    <property type="entry name" value="HELICASE_ATP_BIND_1"/>
    <property type="match status" value="1"/>
</dbReference>
<evidence type="ECO:0000313" key="5">
    <source>
        <dbReference type="Proteomes" id="UP000007174"/>
    </source>
</evidence>
<keyword evidence="2" id="KW-0067">ATP-binding</keyword>
<dbReference type="GO" id="GO:0000209">
    <property type="term" value="P:protein polyubiquitination"/>
    <property type="evidence" value="ECO:0007669"/>
    <property type="project" value="TreeGrafter"/>
</dbReference>
<dbReference type="PANTHER" id="PTHR45865">
    <property type="entry name" value="E3 UBIQUITIN-PROTEIN LIGASE SHPRH FAMILY MEMBER"/>
    <property type="match status" value="1"/>
</dbReference>
<feature type="domain" description="Helicase ATP-binding" evidence="3">
    <location>
        <begin position="86"/>
        <end position="286"/>
    </location>
</feature>
<evidence type="ECO:0000256" key="1">
    <source>
        <dbReference type="ARBA" id="ARBA00022741"/>
    </source>
</evidence>
<dbReference type="eggNOG" id="KOG0298">
    <property type="taxonomic scope" value="Eukaryota"/>
</dbReference>